<dbReference type="KEGG" id="fcy:FRACYDRAFT_240823"/>
<dbReference type="InterPro" id="IPR025997">
    <property type="entry name" value="SBP_2_dom"/>
</dbReference>
<evidence type="ECO:0000256" key="2">
    <source>
        <dbReference type="ARBA" id="ARBA00007639"/>
    </source>
</evidence>
<name>A0A1E7F828_9STRA</name>
<accession>A0A1E7F828</accession>
<keyword evidence="4" id="KW-0472">Membrane</keyword>
<feature type="compositionally biased region" description="Acidic residues" evidence="3">
    <location>
        <begin position="847"/>
        <end position="863"/>
    </location>
</feature>
<keyword evidence="4" id="KW-1133">Transmembrane helix</keyword>
<feature type="transmembrane region" description="Helical" evidence="4">
    <location>
        <begin position="33"/>
        <end position="51"/>
    </location>
</feature>
<sequence>MAMTRVPTTTTTMINAGADVCGAIRFKFKLFKYINNNVVMIILILILSLLTNTSSATTTASNSNSNTVNYTFAIIPKSINNIFFDDVIKGCDYRSNELLLSTTATATTAITTAVTNVTCLFMGPVTQNAMEQVAVIDELIFKNNHNNQKIDGIAVSVIDSNAIKEVLLKAKSYGIQVITFDSDIEIDSDDDIDDASTTTTTTTTNSSSSSLKIKYRSAYVGTDNIAFGEQIGKTLIELAANTANAKAIANAGGEDGGDVRIHKFGIISNTDPNILLREQGLRNVLSKNSNNSNSNNNTWIEVHQSPMDMKDNKYLALGQMHILTVENSLTAIVSLLGGPMFDTTTDRGWEAFATTHDNPNLLLVSADSLPIQVELLHKGYANGLVGQLPFDMGMKSFDTLLNLVTTSSTQKNVTVVPEIIHTDLIEFVLLSSSSSDDGDGDSGGDSAIAPPSIIEDGSNNNTMDDIDIDIDIDSSNDNDNDHDIKTSYVFAIVSKSINIPFFDDVKAGCEARAATIMRRTSNQVNIECFYTGPIEQDDPIEQAKIIEDLILNNNGNGNNNNDTVKVDGIAFSVIDSNIAYNLTVMAQDANIPIITFDSDAPFSKRIAYIGTDNRQLGNELANTLLLVVKEEENGNGNENEPQNGDGKKERQKSYGVVSNNHPNLQLREKGLNDILSSSSSSAKSSMLWNQVDNSPTNFEQINDLIVNNTSTNTRIDAIFSTAGRPMRDVEEWKDFVSNNINTNNNKIKLIVADTHPDQVKLLQQKYVNGLVGQTPYLMGSISIDVLLKLATKKAKTATATTTTTLLDNSSGSGSGNDNDNTDIDIEEYLYTNLVRARLIESKNQNDNIDDSDGNGDDDGDGNDDSSNASSLLPSFVIVVAG</sequence>
<feature type="domain" description="Periplasmic binding protein" evidence="5">
    <location>
        <begin position="490"/>
        <end position="793"/>
    </location>
</feature>
<feature type="compositionally biased region" description="Low complexity" evidence="3">
    <location>
        <begin position="634"/>
        <end position="644"/>
    </location>
</feature>
<dbReference type="Pfam" id="PF13407">
    <property type="entry name" value="Peripla_BP_4"/>
    <property type="match status" value="2"/>
</dbReference>
<dbReference type="OrthoDB" id="48903at2759"/>
<dbReference type="SUPFAM" id="SSF53822">
    <property type="entry name" value="Periplasmic binding protein-like I"/>
    <property type="match status" value="2"/>
</dbReference>
<proteinExistence type="inferred from homology"/>
<reference evidence="6 7" key="1">
    <citation type="submission" date="2016-09" db="EMBL/GenBank/DDBJ databases">
        <title>Extensive genetic diversity and differential bi-allelic expression allows diatom success in the polar Southern Ocean.</title>
        <authorList>
            <consortium name="DOE Joint Genome Institute"/>
            <person name="Mock T."/>
            <person name="Otillar R.P."/>
            <person name="Strauss J."/>
            <person name="Dupont C."/>
            <person name="Frickenhaus S."/>
            <person name="Maumus F."/>
            <person name="Mcmullan M."/>
            <person name="Sanges R."/>
            <person name="Schmutz J."/>
            <person name="Toseland A."/>
            <person name="Valas R."/>
            <person name="Veluchamy A."/>
            <person name="Ward B.J."/>
            <person name="Allen A."/>
            <person name="Barry K."/>
            <person name="Falciatore A."/>
            <person name="Ferrante M."/>
            <person name="Fortunato A.E."/>
            <person name="Gloeckner G."/>
            <person name="Gruber A."/>
            <person name="Hipkin R."/>
            <person name="Janech M."/>
            <person name="Kroth P."/>
            <person name="Leese F."/>
            <person name="Lindquist E."/>
            <person name="Lyon B.R."/>
            <person name="Martin J."/>
            <person name="Mayer C."/>
            <person name="Parker M."/>
            <person name="Quesneville H."/>
            <person name="Raymond J."/>
            <person name="Uhlig C."/>
            <person name="Valentin K.U."/>
            <person name="Worden A.Z."/>
            <person name="Armbrust E.V."/>
            <person name="Bowler C."/>
            <person name="Green B."/>
            <person name="Moulton V."/>
            <person name="Van Oosterhout C."/>
            <person name="Grigoriev I."/>
        </authorList>
    </citation>
    <scope>NUCLEOTIDE SEQUENCE [LARGE SCALE GENOMIC DNA]</scope>
    <source>
        <strain evidence="6 7">CCMP1102</strain>
    </source>
</reference>
<evidence type="ECO:0000256" key="3">
    <source>
        <dbReference type="SAM" id="MobiDB-lite"/>
    </source>
</evidence>
<feature type="region of interest" description="Disordered" evidence="3">
    <location>
        <begin position="633"/>
        <end position="654"/>
    </location>
</feature>
<evidence type="ECO:0000256" key="1">
    <source>
        <dbReference type="ARBA" id="ARBA00004196"/>
    </source>
</evidence>
<evidence type="ECO:0000313" key="7">
    <source>
        <dbReference type="Proteomes" id="UP000095751"/>
    </source>
</evidence>
<evidence type="ECO:0000313" key="6">
    <source>
        <dbReference type="EMBL" id="OEU14289.1"/>
    </source>
</evidence>
<dbReference type="PANTHER" id="PTHR30036">
    <property type="entry name" value="D-XYLOSE-BINDING PERIPLASMIC PROTEIN"/>
    <property type="match status" value="1"/>
</dbReference>
<organism evidence="6 7">
    <name type="scientific">Fragilariopsis cylindrus CCMP1102</name>
    <dbReference type="NCBI Taxonomy" id="635003"/>
    <lineage>
        <taxon>Eukaryota</taxon>
        <taxon>Sar</taxon>
        <taxon>Stramenopiles</taxon>
        <taxon>Ochrophyta</taxon>
        <taxon>Bacillariophyta</taxon>
        <taxon>Bacillariophyceae</taxon>
        <taxon>Bacillariophycidae</taxon>
        <taxon>Bacillariales</taxon>
        <taxon>Bacillariaceae</taxon>
        <taxon>Fragilariopsis</taxon>
    </lineage>
</organism>
<dbReference type="InterPro" id="IPR028082">
    <property type="entry name" value="Peripla_BP_I"/>
</dbReference>
<dbReference type="Gene3D" id="3.40.50.2300">
    <property type="match status" value="4"/>
</dbReference>
<gene>
    <name evidence="6" type="ORF">FRACYDRAFT_240823</name>
</gene>
<dbReference type="Proteomes" id="UP000095751">
    <property type="component" value="Unassembled WGS sequence"/>
</dbReference>
<protein>
    <submittedName>
        <fullName evidence="6">Periplasmic binding protein-like I</fullName>
    </submittedName>
</protein>
<dbReference type="InParanoid" id="A0A1E7F828"/>
<dbReference type="GO" id="GO:0030246">
    <property type="term" value="F:carbohydrate binding"/>
    <property type="evidence" value="ECO:0007669"/>
    <property type="project" value="TreeGrafter"/>
</dbReference>
<keyword evidence="7" id="KW-1185">Reference proteome</keyword>
<dbReference type="InterPro" id="IPR050555">
    <property type="entry name" value="Bact_Solute-Bind_Prot2"/>
</dbReference>
<comment type="similarity">
    <text evidence="2">Belongs to the bacterial solute-binding protein 2 family.</text>
</comment>
<dbReference type="AlphaFoldDB" id="A0A1E7F828"/>
<evidence type="ECO:0000259" key="5">
    <source>
        <dbReference type="Pfam" id="PF13407"/>
    </source>
</evidence>
<keyword evidence="4" id="KW-0812">Transmembrane</keyword>
<feature type="domain" description="Periplasmic binding protein" evidence="5">
    <location>
        <begin position="72"/>
        <end position="404"/>
    </location>
</feature>
<feature type="region of interest" description="Disordered" evidence="3">
    <location>
        <begin position="435"/>
        <end position="461"/>
    </location>
</feature>
<comment type="subcellular location">
    <subcellularLocation>
        <location evidence="1">Cell envelope</location>
    </subcellularLocation>
</comment>
<feature type="region of interest" description="Disordered" evidence="3">
    <location>
        <begin position="844"/>
        <end position="869"/>
    </location>
</feature>
<dbReference type="EMBL" id="KV784360">
    <property type="protein sequence ID" value="OEU14289.1"/>
    <property type="molecule type" value="Genomic_DNA"/>
</dbReference>
<dbReference type="PANTHER" id="PTHR30036:SF7">
    <property type="entry name" value="ABC TRANSPORTER PERIPLASMIC-BINDING PROTEIN YPHF"/>
    <property type="match status" value="1"/>
</dbReference>
<evidence type="ECO:0000256" key="4">
    <source>
        <dbReference type="SAM" id="Phobius"/>
    </source>
</evidence>